<dbReference type="EMBL" id="JACNQW010000005">
    <property type="protein sequence ID" value="MBC5045660.1"/>
    <property type="molecule type" value="Genomic_DNA"/>
</dbReference>
<accession>A0A8H9ZSL7</accession>
<dbReference type="Pfam" id="PF25137">
    <property type="entry name" value="ADH_Fe_C"/>
    <property type="match status" value="1"/>
</dbReference>
<keyword evidence="3" id="KW-0560">Oxidoreductase</keyword>
<protein>
    <submittedName>
        <fullName evidence="6">Iron-containing alcohol dehydrogenase</fullName>
    </submittedName>
</protein>
<dbReference type="Gene3D" id="3.40.50.1970">
    <property type="match status" value="1"/>
</dbReference>
<dbReference type="RefSeq" id="WP_101839104.1">
    <property type="nucleotide sequence ID" value="NZ_JACNQW010000005.1"/>
</dbReference>
<reference evidence="6" key="1">
    <citation type="submission" date="2020-08" db="EMBL/GenBank/DDBJ databases">
        <title>Genomic evolution and epidemiology of Klebsiella pneumoniae from a major hospital in Beijing, China, over a fifteen-year period: dissemination of known and novel high-risk clones.</title>
        <authorList>
            <person name="Palmieri M."/>
        </authorList>
    </citation>
    <scope>NUCLEOTIDE SEQUENCE</scope>
    <source>
        <strain evidence="6">K7050</strain>
    </source>
</reference>
<evidence type="ECO:0000259" key="5">
    <source>
        <dbReference type="Pfam" id="PF25137"/>
    </source>
</evidence>
<dbReference type="FunFam" id="3.40.50.1970:FF:000003">
    <property type="entry name" value="Alcohol dehydrogenase, iron-containing"/>
    <property type="match status" value="1"/>
</dbReference>
<feature type="domain" description="Alcohol dehydrogenase iron-type/glycerol dehydrogenase GldA" evidence="4">
    <location>
        <begin position="9"/>
        <end position="178"/>
    </location>
</feature>
<comment type="cofactor">
    <cofactor evidence="1">
        <name>Fe cation</name>
        <dbReference type="ChEBI" id="CHEBI:24875"/>
    </cofactor>
</comment>
<dbReference type="CDD" id="cd08187">
    <property type="entry name" value="BDH"/>
    <property type="match status" value="1"/>
</dbReference>
<dbReference type="GO" id="GO:1990362">
    <property type="term" value="F:butanol dehydrogenase (NAD+) activity"/>
    <property type="evidence" value="ECO:0007669"/>
    <property type="project" value="InterPro"/>
</dbReference>
<dbReference type="AlphaFoldDB" id="A0A8H9ZSL7"/>
<dbReference type="Proteomes" id="UP000646540">
    <property type="component" value="Unassembled WGS sequence"/>
</dbReference>
<dbReference type="GO" id="GO:1990002">
    <property type="term" value="F:methylglyoxal reductase (NADPH) (acetol producing) activity"/>
    <property type="evidence" value="ECO:0007669"/>
    <property type="project" value="TreeGrafter"/>
</dbReference>
<dbReference type="InterPro" id="IPR056798">
    <property type="entry name" value="ADH_Fe_C"/>
</dbReference>
<dbReference type="Gene3D" id="1.20.1090.10">
    <property type="entry name" value="Dehydroquinate synthase-like - alpha domain"/>
    <property type="match status" value="1"/>
</dbReference>
<comment type="caution">
    <text evidence="6">The sequence shown here is derived from an EMBL/GenBank/DDBJ whole genome shotgun (WGS) entry which is preliminary data.</text>
</comment>
<evidence type="ECO:0000259" key="4">
    <source>
        <dbReference type="Pfam" id="PF00465"/>
    </source>
</evidence>
<dbReference type="InterPro" id="IPR044731">
    <property type="entry name" value="BDH-like"/>
</dbReference>
<name>A0A8H9ZSL7_9ENTR</name>
<dbReference type="GO" id="GO:0046872">
    <property type="term" value="F:metal ion binding"/>
    <property type="evidence" value="ECO:0007669"/>
    <property type="project" value="InterPro"/>
</dbReference>
<feature type="domain" description="Fe-containing alcohol dehydrogenase-like C-terminal" evidence="5">
    <location>
        <begin position="190"/>
        <end position="380"/>
    </location>
</feature>
<evidence type="ECO:0000256" key="1">
    <source>
        <dbReference type="ARBA" id="ARBA00001962"/>
    </source>
</evidence>
<sequence>MHNFNFYNPTRIEFGIDKEDTLADHIAKDGIHHVLICYGSQRIKNEGLFEKVTRRLVSQGISWCEFGGIISNPVISSVRSAVEMARKEKVQAIISIGGGSVLDSAKAIAAGVDYPGDAWELFTGDGELISALPIYAILTLAATGSEMNPYAVVVNEETKEKLSIGNDATRPRVTVLNPALMTGVPREYLVYSAADIISHLIEVYFTATVLPRLQSRLIESLIKTVIETTDILINDPQNIAARDEFAWASTLAQNGITFSGAADYSYPNHAIEHSLSALFDVPHGAGMSVVMPAWMKWYQSQNKAQFNRFARVVFNVESAEEGIAALESWFTKIGTPVRLSEVNISAEALPSIIDNVKSHIRAFGIAETYSPDVVEVILQNAL</sequence>
<evidence type="ECO:0000313" key="6">
    <source>
        <dbReference type="EMBL" id="MBC5045660.1"/>
    </source>
</evidence>
<evidence type="ECO:0000313" key="7">
    <source>
        <dbReference type="Proteomes" id="UP000646540"/>
    </source>
</evidence>
<dbReference type="PANTHER" id="PTHR43633:SF1">
    <property type="entry name" value="ALCOHOL DEHYDROGENASE YQHD"/>
    <property type="match status" value="1"/>
</dbReference>
<dbReference type="GO" id="GO:0008106">
    <property type="term" value="F:alcohol dehydrogenase (NADP+) activity"/>
    <property type="evidence" value="ECO:0007669"/>
    <property type="project" value="TreeGrafter"/>
</dbReference>
<comment type="similarity">
    <text evidence="2">Belongs to the iron-containing alcohol dehydrogenase family.</text>
</comment>
<dbReference type="SUPFAM" id="SSF56796">
    <property type="entry name" value="Dehydroquinate synthase-like"/>
    <property type="match status" value="1"/>
</dbReference>
<evidence type="ECO:0000256" key="2">
    <source>
        <dbReference type="ARBA" id="ARBA00007358"/>
    </source>
</evidence>
<dbReference type="Pfam" id="PF00465">
    <property type="entry name" value="Fe-ADH"/>
    <property type="match status" value="1"/>
</dbReference>
<dbReference type="PANTHER" id="PTHR43633">
    <property type="entry name" value="ALCOHOL DEHYDROGENASE YQHD"/>
    <property type="match status" value="1"/>
</dbReference>
<dbReference type="InterPro" id="IPR001670">
    <property type="entry name" value="ADH_Fe/GldA"/>
</dbReference>
<organism evidence="6 7">
    <name type="scientific">Klebsiella quasipneumoniae</name>
    <dbReference type="NCBI Taxonomy" id="1463165"/>
    <lineage>
        <taxon>Bacteria</taxon>
        <taxon>Pseudomonadati</taxon>
        <taxon>Pseudomonadota</taxon>
        <taxon>Gammaproteobacteria</taxon>
        <taxon>Enterobacterales</taxon>
        <taxon>Enterobacteriaceae</taxon>
        <taxon>Klebsiella/Raoultella group</taxon>
        <taxon>Klebsiella</taxon>
        <taxon>Klebsiella pneumoniae complex</taxon>
    </lineage>
</organism>
<gene>
    <name evidence="6" type="ORF">H8L09_09810</name>
</gene>
<dbReference type="GO" id="GO:0005829">
    <property type="term" value="C:cytosol"/>
    <property type="evidence" value="ECO:0007669"/>
    <property type="project" value="TreeGrafter"/>
</dbReference>
<evidence type="ECO:0000256" key="3">
    <source>
        <dbReference type="ARBA" id="ARBA00023002"/>
    </source>
</evidence>
<proteinExistence type="inferred from homology"/>